<dbReference type="InterPro" id="IPR050182">
    <property type="entry name" value="Cytochrome_P450_fam2"/>
</dbReference>
<evidence type="ECO:0000313" key="10">
    <source>
        <dbReference type="EMBL" id="CEK75256.1"/>
    </source>
</evidence>
<proteinExistence type="inferred from homology"/>
<evidence type="ECO:0008006" key="11">
    <source>
        <dbReference type="Google" id="ProtNLM"/>
    </source>
</evidence>
<comment type="cofactor">
    <cofactor evidence="1 7">
        <name>heme</name>
        <dbReference type="ChEBI" id="CHEBI:30413"/>
    </cofactor>
</comment>
<dbReference type="AlphaFoldDB" id="A0A0B7A5D7"/>
<evidence type="ECO:0000256" key="1">
    <source>
        <dbReference type="ARBA" id="ARBA00001971"/>
    </source>
</evidence>
<dbReference type="InterPro" id="IPR001128">
    <property type="entry name" value="Cyt_P450"/>
</dbReference>
<dbReference type="InterPro" id="IPR036396">
    <property type="entry name" value="Cyt_P450_sf"/>
</dbReference>
<feature type="binding site" description="axial binding residue" evidence="7">
    <location>
        <position position="438"/>
    </location>
    <ligand>
        <name>heme</name>
        <dbReference type="ChEBI" id="CHEBI:30413"/>
    </ligand>
    <ligandPart>
        <name>Fe</name>
        <dbReference type="ChEBI" id="CHEBI:18248"/>
    </ligandPart>
</feature>
<dbReference type="InterPro" id="IPR017972">
    <property type="entry name" value="Cyt_P450_CS"/>
</dbReference>
<dbReference type="EMBL" id="HACG01028391">
    <property type="protein sequence ID" value="CEK75256.1"/>
    <property type="molecule type" value="Transcribed_RNA"/>
</dbReference>
<evidence type="ECO:0000256" key="7">
    <source>
        <dbReference type="PIRSR" id="PIRSR602401-1"/>
    </source>
</evidence>
<sequence length="496" mass="56589">MEITTFLLVSLTFLVAYMWFRRHDPKLPPCPVIPMPVFGHLLYMDKNPRAQFKQWRKKCGNIYSLYLGQNLVVVLNGFDLVKEALVKNADITSDRPYIFFDAASGKSGLGIVYSSGAVWKEHRAVTVNIFRALGIGTNILVEKVTEVVEANNEDLARLHGEATDLDNILTTSVANIICSIIIGHRFNHDDNELLAACKNFRDNVFEADAKNLANYFTFWKYLPGDLFGAKRIKARAQDLMTNFVEPFIKRKGYDEFNEDNLDNYIARYVHEMRRKLKNGEQTTMNEENLKKIVCDLFGAGMETTTTILKWAILYFLHYPDIQEKVYQEIEREVGTERKPNMFDKNQLSYLNAFLLEIQRISSIVPLNVPHLCTDDLTIGGYTLPKGTQILASLDSILFDKKVWGINPYSFKPERFLDEKGKLKCPDEFVPFSMGKRACAGEGIAKVEMFLFLSMMVQRFKFLPADSSSLPSLTALFGITAVPAPYKVRAVERKLLE</sequence>
<feature type="signal peptide" evidence="9">
    <location>
        <begin position="1"/>
        <end position="16"/>
    </location>
</feature>
<dbReference type="Pfam" id="PF00067">
    <property type="entry name" value="p450"/>
    <property type="match status" value="1"/>
</dbReference>
<dbReference type="SUPFAM" id="SSF48264">
    <property type="entry name" value="Cytochrome P450"/>
    <property type="match status" value="1"/>
</dbReference>
<dbReference type="PRINTS" id="PR00463">
    <property type="entry name" value="EP450I"/>
</dbReference>
<dbReference type="InterPro" id="IPR002401">
    <property type="entry name" value="Cyt_P450_E_grp-I"/>
</dbReference>
<dbReference type="Gene3D" id="1.10.630.10">
    <property type="entry name" value="Cytochrome P450"/>
    <property type="match status" value="1"/>
</dbReference>
<dbReference type="GO" id="GO:0006805">
    <property type="term" value="P:xenobiotic metabolic process"/>
    <property type="evidence" value="ECO:0007669"/>
    <property type="project" value="TreeGrafter"/>
</dbReference>
<evidence type="ECO:0000256" key="8">
    <source>
        <dbReference type="RuleBase" id="RU000461"/>
    </source>
</evidence>
<dbReference type="GO" id="GO:0005737">
    <property type="term" value="C:cytoplasm"/>
    <property type="evidence" value="ECO:0007669"/>
    <property type="project" value="TreeGrafter"/>
</dbReference>
<evidence type="ECO:0000256" key="4">
    <source>
        <dbReference type="ARBA" id="ARBA00023002"/>
    </source>
</evidence>
<feature type="chain" id="PRO_5002127377" description="Cytochrome P450" evidence="9">
    <location>
        <begin position="17"/>
        <end position="496"/>
    </location>
</feature>
<dbReference type="PANTHER" id="PTHR24300">
    <property type="entry name" value="CYTOCHROME P450 508A4-RELATED"/>
    <property type="match status" value="1"/>
</dbReference>
<dbReference type="GO" id="GO:0006082">
    <property type="term" value="P:organic acid metabolic process"/>
    <property type="evidence" value="ECO:0007669"/>
    <property type="project" value="TreeGrafter"/>
</dbReference>
<keyword evidence="7 8" id="KW-0349">Heme</keyword>
<dbReference type="GO" id="GO:0020037">
    <property type="term" value="F:heme binding"/>
    <property type="evidence" value="ECO:0007669"/>
    <property type="project" value="InterPro"/>
</dbReference>
<dbReference type="FunFam" id="1.10.630.10:FF:000036">
    <property type="entry name" value="CYtochrome P450 family"/>
    <property type="match status" value="1"/>
</dbReference>
<comment type="similarity">
    <text evidence="2 8">Belongs to the cytochrome P450 family.</text>
</comment>
<dbReference type="GO" id="GO:0016712">
    <property type="term" value="F:oxidoreductase activity, acting on paired donors, with incorporation or reduction of molecular oxygen, reduced flavin or flavoprotein as one donor, and incorporation of one atom of oxygen"/>
    <property type="evidence" value="ECO:0007669"/>
    <property type="project" value="TreeGrafter"/>
</dbReference>
<accession>A0A0B7A5D7</accession>
<dbReference type="GO" id="GO:0005506">
    <property type="term" value="F:iron ion binding"/>
    <property type="evidence" value="ECO:0007669"/>
    <property type="project" value="InterPro"/>
</dbReference>
<dbReference type="PRINTS" id="PR00385">
    <property type="entry name" value="P450"/>
</dbReference>
<protein>
    <recommendedName>
        <fullName evidence="11">Cytochrome P450</fullName>
    </recommendedName>
</protein>
<evidence type="ECO:0000256" key="2">
    <source>
        <dbReference type="ARBA" id="ARBA00010617"/>
    </source>
</evidence>
<dbReference type="PANTHER" id="PTHR24300:SF375">
    <property type="entry name" value="CYTOCHROME P450 FAMILY"/>
    <property type="match status" value="1"/>
</dbReference>
<dbReference type="PROSITE" id="PS00086">
    <property type="entry name" value="CYTOCHROME_P450"/>
    <property type="match status" value="1"/>
</dbReference>
<evidence type="ECO:0000256" key="3">
    <source>
        <dbReference type="ARBA" id="ARBA00022723"/>
    </source>
</evidence>
<organism evidence="10">
    <name type="scientific">Arion vulgaris</name>
    <dbReference type="NCBI Taxonomy" id="1028688"/>
    <lineage>
        <taxon>Eukaryota</taxon>
        <taxon>Metazoa</taxon>
        <taxon>Spiralia</taxon>
        <taxon>Lophotrochozoa</taxon>
        <taxon>Mollusca</taxon>
        <taxon>Gastropoda</taxon>
        <taxon>Heterobranchia</taxon>
        <taxon>Euthyneura</taxon>
        <taxon>Panpulmonata</taxon>
        <taxon>Eupulmonata</taxon>
        <taxon>Stylommatophora</taxon>
        <taxon>Helicina</taxon>
        <taxon>Arionoidea</taxon>
        <taxon>Arionidae</taxon>
        <taxon>Arion</taxon>
    </lineage>
</organism>
<keyword evidence="5 7" id="KW-0408">Iron</keyword>
<keyword evidence="6 8" id="KW-0503">Monooxygenase</keyword>
<evidence type="ECO:0000256" key="6">
    <source>
        <dbReference type="ARBA" id="ARBA00023033"/>
    </source>
</evidence>
<evidence type="ECO:0000256" key="9">
    <source>
        <dbReference type="SAM" id="SignalP"/>
    </source>
</evidence>
<keyword evidence="3 7" id="KW-0479">Metal-binding</keyword>
<keyword evidence="4 8" id="KW-0560">Oxidoreductase</keyword>
<reference evidence="10" key="1">
    <citation type="submission" date="2014-12" db="EMBL/GenBank/DDBJ databases">
        <title>Insight into the proteome of Arion vulgaris.</title>
        <authorList>
            <person name="Aradska J."/>
            <person name="Bulat T."/>
            <person name="Smidak R."/>
            <person name="Sarate P."/>
            <person name="Gangsoo J."/>
            <person name="Sialana F."/>
            <person name="Bilban M."/>
            <person name="Lubec G."/>
        </authorList>
    </citation>
    <scope>NUCLEOTIDE SEQUENCE</scope>
    <source>
        <tissue evidence="10">Skin</tissue>
    </source>
</reference>
<evidence type="ECO:0000256" key="5">
    <source>
        <dbReference type="ARBA" id="ARBA00023004"/>
    </source>
</evidence>
<keyword evidence="9" id="KW-0732">Signal</keyword>
<gene>
    <name evidence="10" type="primary">ORF94681</name>
</gene>
<name>A0A0B7A5D7_9EUPU</name>